<evidence type="ECO:0000313" key="2">
    <source>
        <dbReference type="Proteomes" id="UP000062833"/>
    </source>
</evidence>
<dbReference type="PROSITE" id="PS51257">
    <property type="entry name" value="PROKAR_LIPOPROTEIN"/>
    <property type="match status" value="1"/>
</dbReference>
<sequence length="72" mass="7956">MTGKIGRVTGMIGPDTLGEVMLAFQGGTNAFMACPYDGTSYYPVGERVLVMYFEPPQTVYVEAMPEFLKHDE</sequence>
<dbReference type="AlphaFoldDB" id="A0A0M3UHA5"/>
<dbReference type="PATRIC" id="fig|656366.3.peg.2044"/>
<dbReference type="InterPro" id="IPR012340">
    <property type="entry name" value="NA-bd_OB-fold"/>
</dbReference>
<dbReference type="KEGG" id="aaq:AOC05_09435"/>
<evidence type="ECO:0000313" key="1">
    <source>
        <dbReference type="EMBL" id="ALE94129.1"/>
    </source>
</evidence>
<protein>
    <submittedName>
        <fullName evidence="1">Uncharacterized protein</fullName>
    </submittedName>
</protein>
<accession>A0A0M3UHA5</accession>
<dbReference type="EMBL" id="CP012677">
    <property type="protein sequence ID" value="ALE94129.1"/>
    <property type="molecule type" value="Genomic_DNA"/>
</dbReference>
<dbReference type="Gene3D" id="2.40.50.140">
    <property type="entry name" value="Nucleic acid-binding proteins"/>
    <property type="match status" value="1"/>
</dbReference>
<organism evidence="1 2">
    <name type="scientific">Arthrobacter alpinus</name>
    <dbReference type="NCBI Taxonomy" id="656366"/>
    <lineage>
        <taxon>Bacteria</taxon>
        <taxon>Bacillati</taxon>
        <taxon>Actinomycetota</taxon>
        <taxon>Actinomycetes</taxon>
        <taxon>Micrococcales</taxon>
        <taxon>Micrococcaceae</taxon>
        <taxon>Arthrobacter</taxon>
    </lineage>
</organism>
<reference evidence="2" key="1">
    <citation type="submission" date="2015-09" db="EMBL/GenBank/DDBJ databases">
        <title>Complete genome of Arthrobacter alpinus strain R3.8.</title>
        <authorList>
            <person name="See-Too W.S."/>
            <person name="Chan K.G."/>
        </authorList>
    </citation>
    <scope>NUCLEOTIDE SEQUENCE [LARGE SCALE GENOMIC DNA]</scope>
    <source>
        <strain evidence="2">R3.8</strain>
    </source>
</reference>
<name>A0A0M3UHA5_9MICC</name>
<proteinExistence type="predicted"/>
<dbReference type="Proteomes" id="UP000062833">
    <property type="component" value="Chromosome"/>
</dbReference>
<gene>
    <name evidence="1" type="ORF">AOC05_09435</name>
</gene>
<keyword evidence="2" id="KW-1185">Reference proteome</keyword>